<feature type="compositionally biased region" description="Pro residues" evidence="1">
    <location>
        <begin position="13"/>
        <end position="23"/>
    </location>
</feature>
<feature type="compositionally biased region" description="Polar residues" evidence="1">
    <location>
        <begin position="181"/>
        <end position="199"/>
    </location>
</feature>
<gene>
    <name evidence="2" type="ORF">NA56DRAFT_263469</name>
</gene>
<dbReference type="EMBL" id="KZ613498">
    <property type="protein sequence ID" value="PMD17666.1"/>
    <property type="molecule type" value="Genomic_DNA"/>
</dbReference>
<keyword evidence="3" id="KW-1185">Reference proteome</keyword>
<feature type="region of interest" description="Disordered" evidence="1">
    <location>
        <begin position="1"/>
        <end position="82"/>
    </location>
</feature>
<dbReference type="AlphaFoldDB" id="A0A2J6PUS8"/>
<sequence length="384" mass="42231">MAERAMGQAAGAPPDPPRPPGRPPTDVSNSRRTRTPRRPRHPSANGRQPGGTMNSRPPARRRRSANVPDSRETMTSSRSAMDDMSAAEYREYLMRILIHRIMPPLADHVSFELRTVNLLSAREYVERRTADPEHWMYHFLHGRLHVHAENQARMSQPGLAQRDSPPNLDGAADSADPGGQPTRNVQGLSGSMHSPGTSASRRDDLGRRLRQLSLADMIEREGENLEPEETLSLPDLPIVRRRAEGRNPSGLRTAPILSGRDLAGIPEELFDGLAEGAAAAVEDVLSSPPQEPQHPRSWTDGRPLRDSIPGFDDQDIQQDSSIRAATSRVFQEPRLGNGPGQWPADAGEGPSSWTNGRPLDSSTPDGTDTMYTQLNRGQHPSLFL</sequence>
<feature type="compositionally biased region" description="Basic residues" evidence="1">
    <location>
        <begin position="31"/>
        <end position="41"/>
    </location>
</feature>
<feature type="compositionally biased region" description="Polar residues" evidence="1">
    <location>
        <begin position="351"/>
        <end position="378"/>
    </location>
</feature>
<protein>
    <submittedName>
        <fullName evidence="2">Uncharacterized protein</fullName>
    </submittedName>
</protein>
<organism evidence="2 3">
    <name type="scientific">Hyaloscypha hepaticicola</name>
    <dbReference type="NCBI Taxonomy" id="2082293"/>
    <lineage>
        <taxon>Eukaryota</taxon>
        <taxon>Fungi</taxon>
        <taxon>Dikarya</taxon>
        <taxon>Ascomycota</taxon>
        <taxon>Pezizomycotina</taxon>
        <taxon>Leotiomycetes</taxon>
        <taxon>Helotiales</taxon>
        <taxon>Hyaloscyphaceae</taxon>
        <taxon>Hyaloscypha</taxon>
    </lineage>
</organism>
<reference evidence="2 3" key="1">
    <citation type="submission" date="2016-05" db="EMBL/GenBank/DDBJ databases">
        <title>A degradative enzymes factory behind the ericoid mycorrhizal symbiosis.</title>
        <authorList>
            <consortium name="DOE Joint Genome Institute"/>
            <person name="Martino E."/>
            <person name="Morin E."/>
            <person name="Grelet G."/>
            <person name="Kuo A."/>
            <person name="Kohler A."/>
            <person name="Daghino S."/>
            <person name="Barry K."/>
            <person name="Choi C."/>
            <person name="Cichocki N."/>
            <person name="Clum A."/>
            <person name="Copeland A."/>
            <person name="Hainaut M."/>
            <person name="Haridas S."/>
            <person name="Labutti K."/>
            <person name="Lindquist E."/>
            <person name="Lipzen A."/>
            <person name="Khouja H.-R."/>
            <person name="Murat C."/>
            <person name="Ohm R."/>
            <person name="Olson A."/>
            <person name="Spatafora J."/>
            <person name="Veneault-Fourrey C."/>
            <person name="Henrissat B."/>
            <person name="Grigoriev I."/>
            <person name="Martin F."/>
            <person name="Perotto S."/>
        </authorList>
    </citation>
    <scope>NUCLEOTIDE SEQUENCE [LARGE SCALE GENOMIC DNA]</scope>
    <source>
        <strain evidence="2 3">UAMH 7357</strain>
    </source>
</reference>
<proteinExistence type="predicted"/>
<feature type="compositionally biased region" description="Basic and acidic residues" evidence="1">
    <location>
        <begin position="293"/>
        <end position="305"/>
    </location>
</feature>
<feature type="region of interest" description="Disordered" evidence="1">
    <location>
        <begin position="153"/>
        <end position="205"/>
    </location>
</feature>
<evidence type="ECO:0000256" key="1">
    <source>
        <dbReference type="SAM" id="MobiDB-lite"/>
    </source>
</evidence>
<dbReference type="Proteomes" id="UP000235672">
    <property type="component" value="Unassembled WGS sequence"/>
</dbReference>
<dbReference type="OrthoDB" id="10687277at2759"/>
<evidence type="ECO:0000313" key="2">
    <source>
        <dbReference type="EMBL" id="PMD17666.1"/>
    </source>
</evidence>
<accession>A0A2J6PUS8</accession>
<feature type="compositionally biased region" description="Low complexity" evidence="1">
    <location>
        <begin position="73"/>
        <end position="82"/>
    </location>
</feature>
<feature type="region of interest" description="Disordered" evidence="1">
    <location>
        <begin position="283"/>
        <end position="384"/>
    </location>
</feature>
<evidence type="ECO:0000313" key="3">
    <source>
        <dbReference type="Proteomes" id="UP000235672"/>
    </source>
</evidence>
<name>A0A2J6PUS8_9HELO</name>